<reference evidence="24 25" key="1">
    <citation type="submission" date="2020-12" db="EMBL/GenBank/DDBJ databases">
        <title>De novo assembly of Tibetan sheep genome.</title>
        <authorList>
            <person name="Li X."/>
        </authorList>
    </citation>
    <scope>NUCLEOTIDE SEQUENCE [LARGE SCALE GENOMIC DNA]</scope>
    <source>
        <tissue evidence="24">Heart</tissue>
    </source>
</reference>
<comment type="subunit">
    <text evidence="16">Homodimer. Component of the TFIID basal transcription factor complex, composed of TATA-box-binding protein TBP, and a number of TBP-associated factors (TAFs), including TAF1, TAF2, TAF3, TAF4, TAF5, TAF6, TAF7, TAF8, TAF9, TAF10, TAF11, TAF12 and TAF13. The TFIID complex structure can be divided into 3 modules TFIID-A, TFIID-B, and TFIID-C. TAF5 forms the TFIID-A module together with TAF3 and TBP, and in TFIID-B with TAF8. Component of the TFTC-HAT complex, at least composed of TAF5L, TAF6L, TADA3L, SUPT3H/SPT3, TAF2, TAF4, TAF5, GCN5L2/GCN5, TAF10 and TRRAP. TBP is not part of the TFTC-HAT complex. Interacts strongly with the histone H4-related TAF6 and the histone H3-related TAF9, as well as a stable complex comprised of both TAF6 and TAF9. Apparently weaker interactions with TBP, TAF1, TAF11, and TAF12, but not TAF7, also have been observed.</text>
</comment>
<comment type="function">
    <text evidence="15">Essential for the generation of mature 18S rRNA, specifically necessary for cleavages at sites A0, 1 and 2 of the 47S precursor. Directly interacts with U3 snoRNA.</text>
</comment>
<keyword evidence="7" id="KW-0677">Repeat</keyword>
<accession>A0A836CSL8</accession>
<dbReference type="GO" id="GO:0032040">
    <property type="term" value="C:small-subunit processome"/>
    <property type="evidence" value="ECO:0007669"/>
    <property type="project" value="TreeGrafter"/>
</dbReference>
<dbReference type="FunFam" id="2.40.50.140:FF:000175">
    <property type="entry name" value="Programmed cell death 11"/>
    <property type="match status" value="1"/>
</dbReference>
<dbReference type="Gene3D" id="2.130.10.10">
    <property type="entry name" value="YVTN repeat-like/Quinoprotein amine dehydrogenase"/>
    <property type="match status" value="2"/>
</dbReference>
<dbReference type="GO" id="GO:0003723">
    <property type="term" value="F:RNA binding"/>
    <property type="evidence" value="ECO:0007669"/>
    <property type="project" value="TreeGrafter"/>
</dbReference>
<feature type="domain" description="S1 motif" evidence="23">
    <location>
        <begin position="1766"/>
        <end position="1839"/>
    </location>
</feature>
<dbReference type="InterPro" id="IPR003029">
    <property type="entry name" value="S1_domain"/>
</dbReference>
<dbReference type="Gene3D" id="1.25.40.500">
    <property type="entry name" value="TFIID subunit TAF5, NTD2 domain"/>
    <property type="match status" value="1"/>
</dbReference>
<feature type="region of interest" description="Disordered" evidence="22">
    <location>
        <begin position="766"/>
        <end position="789"/>
    </location>
</feature>
<feature type="domain" description="S1 motif" evidence="23">
    <location>
        <begin position="815"/>
        <end position="903"/>
    </location>
</feature>
<dbReference type="FunFam" id="1.25.40.500:FF:000001">
    <property type="entry name" value="Transcription initiation factor TFIID subunit 5"/>
    <property type="match status" value="1"/>
</dbReference>
<feature type="domain" description="S1 motif" evidence="23">
    <location>
        <begin position="2056"/>
        <end position="2128"/>
    </location>
</feature>
<feature type="domain" description="S1 motif" evidence="23">
    <location>
        <begin position="1097"/>
        <end position="1168"/>
    </location>
</feature>
<evidence type="ECO:0000256" key="2">
    <source>
        <dbReference type="ARBA" id="ARBA00009435"/>
    </source>
</evidence>
<dbReference type="InterPro" id="IPR001680">
    <property type="entry name" value="WD40_rpt"/>
</dbReference>
<feature type="domain" description="S1 motif" evidence="23">
    <location>
        <begin position="1962"/>
        <end position="2030"/>
    </location>
</feature>
<feature type="region of interest" description="Disordered" evidence="22">
    <location>
        <begin position="1"/>
        <end position="69"/>
    </location>
</feature>
<evidence type="ECO:0000256" key="11">
    <source>
        <dbReference type="ARBA" id="ARBA00023163"/>
    </source>
</evidence>
<dbReference type="InterPro" id="IPR020472">
    <property type="entry name" value="WD40_PAC1"/>
</dbReference>
<evidence type="ECO:0000256" key="20">
    <source>
        <dbReference type="ARBA" id="ARBA00080810"/>
    </source>
</evidence>
<dbReference type="SUPFAM" id="SSF160897">
    <property type="entry name" value="Taf5 N-terminal domain-like"/>
    <property type="match status" value="1"/>
</dbReference>
<feature type="domain" description="S1 motif" evidence="23">
    <location>
        <begin position="1274"/>
        <end position="1343"/>
    </location>
</feature>
<dbReference type="SUPFAM" id="SSF50249">
    <property type="entry name" value="Nucleic acid-binding proteins"/>
    <property type="match status" value="10"/>
</dbReference>
<evidence type="ECO:0000256" key="5">
    <source>
        <dbReference type="ARBA" id="ARBA00022553"/>
    </source>
</evidence>
<dbReference type="PROSITE" id="PS50126">
    <property type="entry name" value="S1"/>
    <property type="match status" value="12"/>
</dbReference>
<keyword evidence="10" id="KW-0805">Transcription regulation</keyword>
<keyword evidence="4" id="KW-0698">rRNA processing</keyword>
<keyword evidence="3" id="KW-1017">Isopeptide bond</keyword>
<evidence type="ECO:0000259" key="23">
    <source>
        <dbReference type="PROSITE" id="PS50126"/>
    </source>
</evidence>
<feature type="domain" description="S1 motif" evidence="23">
    <location>
        <begin position="1880"/>
        <end position="1954"/>
    </location>
</feature>
<organism evidence="24 25">
    <name type="scientific">Ovis aries</name>
    <name type="common">Sheep</name>
    <dbReference type="NCBI Taxonomy" id="9940"/>
    <lineage>
        <taxon>Eukaryota</taxon>
        <taxon>Metazoa</taxon>
        <taxon>Chordata</taxon>
        <taxon>Craniata</taxon>
        <taxon>Vertebrata</taxon>
        <taxon>Euteleostomi</taxon>
        <taxon>Mammalia</taxon>
        <taxon>Eutheria</taxon>
        <taxon>Laurasiatheria</taxon>
        <taxon>Artiodactyla</taxon>
        <taxon>Ruminantia</taxon>
        <taxon>Pecora</taxon>
        <taxon>Bovidae</taxon>
        <taxon>Caprinae</taxon>
        <taxon>Ovis</taxon>
    </lineage>
</organism>
<dbReference type="InterPro" id="IPR045209">
    <property type="entry name" value="Rrp5"/>
</dbReference>
<evidence type="ECO:0000256" key="3">
    <source>
        <dbReference type="ARBA" id="ARBA00022499"/>
    </source>
</evidence>
<feature type="domain" description="S1 motif" evidence="23">
    <location>
        <begin position="1013"/>
        <end position="1078"/>
    </location>
</feature>
<evidence type="ECO:0000256" key="14">
    <source>
        <dbReference type="ARBA" id="ARBA00058398"/>
    </source>
</evidence>
<evidence type="ECO:0000256" key="21">
    <source>
        <dbReference type="PROSITE-ProRule" id="PRU00221"/>
    </source>
</evidence>
<feature type="region of interest" description="Disordered" evidence="22">
    <location>
        <begin position="2127"/>
        <end position="2322"/>
    </location>
</feature>
<feature type="repeat" description="WD" evidence="21">
    <location>
        <begin position="581"/>
        <end position="612"/>
    </location>
</feature>
<dbReference type="Gene3D" id="1.25.40.10">
    <property type="entry name" value="Tetratricopeptide repeat domain"/>
    <property type="match status" value="1"/>
</dbReference>
<evidence type="ECO:0000256" key="9">
    <source>
        <dbReference type="ARBA" id="ARBA00022990"/>
    </source>
</evidence>
<dbReference type="GO" id="GO:0006364">
    <property type="term" value="P:rRNA processing"/>
    <property type="evidence" value="ECO:0007669"/>
    <property type="project" value="UniProtKB-KW"/>
</dbReference>
<feature type="compositionally biased region" description="Basic and acidic residues" evidence="22">
    <location>
        <begin position="2149"/>
        <end position="2180"/>
    </location>
</feature>
<dbReference type="InterPro" id="IPR008847">
    <property type="entry name" value="Suf"/>
</dbReference>
<name>A0A836CSL8_SHEEP</name>
<evidence type="ECO:0000313" key="24">
    <source>
        <dbReference type="EMBL" id="KAG5195998.1"/>
    </source>
</evidence>
<dbReference type="Gene3D" id="2.40.50.140">
    <property type="entry name" value="Nucleic acid-binding proteins"/>
    <property type="match status" value="9"/>
</dbReference>
<evidence type="ECO:0000256" key="12">
    <source>
        <dbReference type="ARBA" id="ARBA00023242"/>
    </source>
</evidence>
<dbReference type="PRINTS" id="PR00320">
    <property type="entry name" value="GPROTEINBRPT"/>
</dbReference>
<protein>
    <recommendedName>
        <fullName evidence="18">Protein RRP5 homolog</fullName>
    </recommendedName>
    <alternativeName>
        <fullName evidence="20">Programmed cell death protein 11</fullName>
    </alternativeName>
    <alternativeName>
        <fullName evidence="19">Transcription initiation factor TFIID 100 kDa subunit</fullName>
    </alternativeName>
    <alternativeName>
        <fullName evidence="13">Transcription initiation factor TFIID subunit 5</fullName>
    </alternativeName>
</protein>
<dbReference type="SUPFAM" id="SSF48452">
    <property type="entry name" value="TPR-like"/>
    <property type="match status" value="1"/>
</dbReference>
<feature type="domain" description="S1 motif" evidence="23">
    <location>
        <begin position="1185"/>
        <end position="1254"/>
    </location>
</feature>
<dbReference type="Pfam" id="PF00400">
    <property type="entry name" value="WD40"/>
    <property type="match status" value="6"/>
</dbReference>
<dbReference type="Pfam" id="PF23459">
    <property type="entry name" value="S1_RRP5"/>
    <property type="match status" value="9"/>
</dbReference>
<dbReference type="CDD" id="cd05701">
    <property type="entry name" value="S1_Rrp5_repeat_hs10"/>
    <property type="match status" value="1"/>
</dbReference>
<dbReference type="PROSITE" id="PS50082">
    <property type="entry name" value="WD_REPEATS_2"/>
    <property type="match status" value="5"/>
</dbReference>
<feature type="domain" description="S1 motif" evidence="23">
    <location>
        <begin position="919"/>
        <end position="990"/>
    </location>
</feature>
<dbReference type="SMART" id="SM00386">
    <property type="entry name" value="HAT"/>
    <property type="match status" value="7"/>
</dbReference>
<feature type="region of interest" description="Disordered" evidence="22">
    <location>
        <begin position="384"/>
        <end position="436"/>
    </location>
</feature>
<evidence type="ECO:0000256" key="4">
    <source>
        <dbReference type="ARBA" id="ARBA00022552"/>
    </source>
</evidence>
<evidence type="ECO:0000256" key="8">
    <source>
        <dbReference type="ARBA" id="ARBA00022843"/>
    </source>
</evidence>
<gene>
    <name evidence="24" type="ORF">JEQ12_011634</name>
</gene>
<dbReference type="CDD" id="cd05698">
    <property type="entry name" value="S1_Rrp5_repeat_hs6_sc5"/>
    <property type="match status" value="1"/>
</dbReference>
<feature type="region of interest" description="Disordered" evidence="22">
    <location>
        <begin position="153"/>
        <end position="172"/>
    </location>
</feature>
<dbReference type="InterPro" id="IPR048059">
    <property type="entry name" value="Rrp5_S1_rpt_hs1_sc1"/>
</dbReference>
<keyword evidence="5" id="KW-0597">Phosphoprotein</keyword>
<comment type="subcellular location">
    <subcellularLocation>
        <location evidence="1">Nucleus</location>
        <location evidence="1">Nucleolus</location>
    </subcellularLocation>
</comment>
<feature type="compositionally biased region" description="Acidic residues" evidence="22">
    <location>
        <begin position="384"/>
        <end position="395"/>
    </location>
</feature>
<evidence type="ECO:0000256" key="17">
    <source>
        <dbReference type="ARBA" id="ARBA00062488"/>
    </source>
</evidence>
<evidence type="ECO:0000256" key="15">
    <source>
        <dbReference type="ARBA" id="ARBA00059726"/>
    </source>
</evidence>
<dbReference type="FunFam" id="2.40.50.140:FF:000103">
    <property type="entry name" value="protein RRP5 homolog"/>
    <property type="match status" value="2"/>
</dbReference>
<comment type="similarity">
    <text evidence="2">Belongs to the WD repeat TAF5 family.</text>
</comment>
<dbReference type="CDD" id="cd05696">
    <property type="entry name" value="S1_Rrp5_repeat_hs4"/>
    <property type="match status" value="1"/>
</dbReference>
<dbReference type="FunFam" id="2.130.10.10:FF:000243">
    <property type="entry name" value="Transcription initiation factor TFIID subunit 5"/>
    <property type="match status" value="1"/>
</dbReference>
<feature type="repeat" description="WD" evidence="21">
    <location>
        <begin position="665"/>
        <end position="698"/>
    </location>
</feature>
<dbReference type="CDD" id="cd00200">
    <property type="entry name" value="WD40"/>
    <property type="match status" value="1"/>
</dbReference>
<dbReference type="FunFam" id="2.40.50.140:FF:000200">
    <property type="entry name" value="Programmed cell death 11"/>
    <property type="match status" value="1"/>
</dbReference>
<dbReference type="CDD" id="cd08044">
    <property type="entry name" value="TAF5_NTD2"/>
    <property type="match status" value="1"/>
</dbReference>
<keyword evidence="8" id="KW-0832">Ubl conjugation</keyword>
<dbReference type="InterPro" id="IPR015943">
    <property type="entry name" value="WD40/YVTN_repeat-like_dom_sf"/>
</dbReference>
<feature type="domain" description="S1 motif" evidence="23">
    <location>
        <begin position="1459"/>
        <end position="1528"/>
    </location>
</feature>
<comment type="function">
    <text evidence="14">The TFIID basal transcription factor complex plays a major role in the initiation of RNA polymerase II (Pol II)-dependent transcription. TFIID recognizes and binds promoters with or without a TATA box via its subunit TBP, a TATA-box-binding protein, and promotes assembly of the pre-initiation complex (PIC). The TFIID complex consists of TBP and TBP-associated factors (TAFs), including TAF1, TAF2, TAF3, TAF4, TAF5, TAF6, TAF7, TAF8, TAF9, TAF10, TAF11, TAF12 and TAF13. The TFIID complex structure can be divided into 3 modules TFIID-A, TFIID-B, and TFIID-C. TAF5 is involved in two modules of TFIID, in TFIID-A together with TAF3 and TBP, and in TFIID-B with TAF8. Involved in contacts between TFIID and TFIIF in the PIC.</text>
</comment>
<dbReference type="InterPro" id="IPR006594">
    <property type="entry name" value="LisH"/>
</dbReference>
<feature type="repeat" description="WD" evidence="21">
    <location>
        <begin position="466"/>
        <end position="507"/>
    </location>
</feature>
<dbReference type="InterPro" id="IPR057302">
    <property type="entry name" value="Rrp5_S1"/>
</dbReference>
<feature type="compositionally biased region" description="Basic and acidic residues" evidence="22">
    <location>
        <begin position="2311"/>
        <end position="2322"/>
    </location>
</feature>
<dbReference type="CDD" id="cd05703">
    <property type="entry name" value="S1_Rrp5_repeat_hs12_sc9"/>
    <property type="match status" value="1"/>
</dbReference>
<dbReference type="CDD" id="cd05697">
    <property type="entry name" value="S1_Rrp5_repeat_hs5"/>
    <property type="match status" value="1"/>
</dbReference>
<dbReference type="InterPro" id="IPR036322">
    <property type="entry name" value="WD40_repeat_dom_sf"/>
</dbReference>
<feature type="domain" description="S1 motif" evidence="23">
    <location>
        <begin position="1366"/>
        <end position="1437"/>
    </location>
</feature>
<dbReference type="CDD" id="cd05693">
    <property type="entry name" value="S1_Rrp5_repeat_hs1_sc1"/>
    <property type="match status" value="1"/>
</dbReference>
<dbReference type="Pfam" id="PF04494">
    <property type="entry name" value="TFIID_NTD2"/>
    <property type="match status" value="1"/>
</dbReference>
<dbReference type="CDD" id="cd05702">
    <property type="entry name" value="S1_Rrp5_repeat_hs11_sc8"/>
    <property type="match status" value="1"/>
</dbReference>
<dbReference type="FunFam" id="2.40.50.140:FF:000155">
    <property type="entry name" value="rRNA biogenesis protein RRP5"/>
    <property type="match status" value="1"/>
</dbReference>
<dbReference type="SMART" id="SM00320">
    <property type="entry name" value="WD40"/>
    <property type="match status" value="6"/>
</dbReference>
<sequence length="2606" mass="287829">MAALAEEQTEVAVKLEPEGPPTLLPPQAGDGAGEGGGGTTNSGPNGGGGNVAAASSAGGDGGTPKPSVAVSAVAPAGAAPVPAAAPEASAPHDRQTLLAVLQFLRQSNLREAEEALRREARLLEEAVAGSGAPGEADSAGAETASALLSRVTASAPGPSAPDPPVSGASGSAAVSGLATGSVAPGKVGSVAVEDQPDVSAVLSAYSQQGDPTMYEEYYSGLKHFIECSLDCHRAELSQLFYPLFVHMYLELVYNQHENEAKSFFEKFHGDQECYYQDDLRVLSSLTKKEHMKGNETMLDFRTSKFVLRISRDSYQLLKRHLQEKQNNQIWNIVQEHLYIDIFDGMPRSKQQIDAMVGSLAGEAKREANKSKVFFGLLKEPEIEVPLDDEDEEGENEEGKPKKKKPKKDSIGSKSKKQDPNAPPQNRIPLPELKDSDKLDKIMNMKETTKRVRLGPDCLPSICFYTFLNAYQGLTAVDVTDDSSLIAGGFADSTVRVWSVTPKKLRSVKQAADLSLIDKESDDVLERIMDEKTASELKILYGHSGPVYGASFSPDRNYLLSSSEDGTVRLWSLQTFTCLVGYKGHNYPVWDTQFSPYGYYFVSGGHDRVARLWATDHYQPLRIFAGHLADVNCTRFHPNSNYVATGSADRTVRLWDVLNGNCVRIFTGHKGPIHSLTFSPNGRFLATGATDGRVLLWDIGHGLMVGELKGHTDTVCSLRFSRDGEILASGHSNMAAMEESFPRGGTRKTHKSEKAFQQSVEQDNLFDISTEEESTKRKKTQKGPAKTKKVKVETRESSKFVREKFEILNVESLCEGMRILGCVKEVNELELVISLPNGLQGCVQVTEICDAYTEKLNEQVAQEEPLQDLVGLPELFSPGMLVRCVVSSLDTTKWGKKNVMLSLNPKNVNRVLSAETLKPGMLLTGAVSSLEDHGYLVDIGVSGARAFLPLQKAQEYIRQKNKGARLKVGQYLNCLIEEVKGSGGVVTLSIGHSEVSAAIATEEQSWTLNSLLPGLVVKAQVQKVTPLGLTLKFLSFFSGLVDFMHLDPKRAGTYFSNQQVRACVLCVHPRTRAVRLSLRPIFLQPGRPLTRLLCQQLGAVLDDVPVQGFFGNAGATFKLKDGALAYAQRNHLSNSKKTFKPEAFKPGNTHKCRIIDYSQMDELALLSLRTSIIEAQFLWYHDIKPGALVKGKVLTIKPHGMVVKMGKQIRGLVPTMHLADILIKNPEKKYHVGDEVKCRVLLCDPKAKKLMMTLKKTLVESKLPAITCYDDAKPGLQTHGFILRVKEYGCIVKFYNDVQGLVPRHELSAEYVPDPESVFYTGQVVKVAVLNCEPSKERMLLSFRLLSDPKQECEGQSQKKKKAVSAGQLVDVKVLEKTKDGLKVAVLPHNIPGFLPTAHLSDHVTNGPLLYHWLQTGDTLHRVLCLSASEERILLCRKPALVSAVEGGQNPKSFSEIHPGMLLIGFVKNIKDYGVFIQFPSGLSGLAPKAILSDKFVTSTSDHFVEGQTVVAKVTNVDKEKQRMLLSLRLSDCTLGDLATTSLLLLSQCLEERQGVRSLMSNRDSVLIQTLAEMTPGMALDLEVQEVLEDGSVLFSEGPVPGLVLRASKYHRAGQELEPGQKKKAVILNVDMLKLEVHVSLCHDLVNRKAKKLKKGSDLQAIVQHLEESFAVASLVETGHLAAFSLTSHLNDTFRFDSEKLQVGQGVSLTLQTTEPGVTGLLLAVEGPAAKRTMRQARKDSETVDEDEEVDPALVIGTVKKHTLSIGDMVTGTVKSIKPTHVVVTLEDGIIGCIHASHILDDVPVGTSPTAKLKVGKKVTARVIGGRDMKTFKFLPISHPRFIRTIPELSVRPSELKEDGHTALNTHSVSPVEKIKQYQAGQTVTCFLKKYNMVKKWLEVEIAPDVRGRIPLLLTSLSFKVLKHPDKKFQIGQALKATVVGPADSSKAFLSLSLIGPHKLKKGEVAMGRVVKVTPKEGLTVSFPFGRVGRVSMFHVSDSYSETRLEDFAPQQIVRCYVLSAASPVLTLSLRSSRTNPETKSKITDPEINSIKDLEEGQLLRGFVKSVQPSGVLVGLGPSVTGLAQHPHVSQHNQSKNAPYDRHLPEGKLLTAKVLRLNHQESLVELSLLPDATGKQDARSAPLRQPPPKQEGRETEAVERNHEGKAKEKQQQKQKEKRTGKGQDGAQPPSKDKKEPQKPQAKKLGKRPHPESGSEQEIGSKKQKKAVLSEEDDSGVEVYYREGEEEAEEMSMLPKEKLTRPAEAPRLQLSSSFVWDVGLDTLTPALPPHRESSDSEEDEKPEQATQKKKSKKERELEKQKAEKELSRLEEALMDPGRQPESAEDFDRLVLSSPSSSLLWLQYMAFHLQATEIEKARAVAERALKTISFREEQEKLNVWVALLNLENMYGSQESLTKVFERAVQYNEPLKVFLHLADIYTKSEKFQEAGELYNRMLKRFRQEKAVWVKYGAFLLRRGKAEACHHVMQRALECLPKKEHVDVIAKFAQLEFQLGDAERARAIFESTLSIYPKRTDVWSVYIDMIIKHGSQKEARDIFERVIHLSLAPKRMKFFFKRYLDYEKQHGSEKDVQAVKAKALEYVEAKSTVVD</sequence>
<comment type="caution">
    <text evidence="24">The sequence shown here is derived from an EMBL/GenBank/DDBJ whole genome shotgun (WGS) entry which is preliminary data.</text>
</comment>
<dbReference type="SMART" id="SM00316">
    <property type="entry name" value="S1"/>
    <property type="match status" value="13"/>
</dbReference>
<evidence type="ECO:0000256" key="13">
    <source>
        <dbReference type="ARBA" id="ARBA00044130"/>
    </source>
</evidence>
<evidence type="ECO:0000256" key="6">
    <source>
        <dbReference type="ARBA" id="ARBA00022574"/>
    </source>
</evidence>
<evidence type="ECO:0000256" key="7">
    <source>
        <dbReference type="ARBA" id="ARBA00022737"/>
    </source>
</evidence>
<feature type="repeat" description="WD" evidence="21">
    <location>
        <begin position="539"/>
        <end position="574"/>
    </location>
</feature>
<proteinExistence type="inferred from homology"/>
<dbReference type="PANTHER" id="PTHR23270">
    <property type="entry name" value="PROGRAMMED CELL DEATH PROTEIN 11 PRE-RRNA PROCESSING PROTEIN RRP5"/>
    <property type="match status" value="1"/>
</dbReference>
<dbReference type="SUPFAM" id="SSF50978">
    <property type="entry name" value="WD40 repeat-like"/>
    <property type="match status" value="1"/>
</dbReference>
<evidence type="ECO:0000256" key="18">
    <source>
        <dbReference type="ARBA" id="ARBA00067510"/>
    </source>
</evidence>
<dbReference type="PROSITE" id="PS00678">
    <property type="entry name" value="WD_REPEATS_1"/>
    <property type="match status" value="2"/>
</dbReference>
<dbReference type="FunFam" id="1.25.40.10:FF:000065">
    <property type="entry name" value="Programmed cell death 11"/>
    <property type="match status" value="1"/>
</dbReference>
<dbReference type="Pfam" id="PF05843">
    <property type="entry name" value="Suf"/>
    <property type="match status" value="1"/>
</dbReference>
<feature type="compositionally biased region" description="Basic residues" evidence="22">
    <location>
        <begin position="775"/>
        <end position="788"/>
    </location>
</feature>
<evidence type="ECO:0000256" key="19">
    <source>
        <dbReference type="ARBA" id="ARBA00078762"/>
    </source>
</evidence>
<dbReference type="Pfam" id="PF00575">
    <property type="entry name" value="S1"/>
    <property type="match status" value="3"/>
</dbReference>
<keyword evidence="12" id="KW-0539">Nucleus</keyword>
<keyword evidence="6 21" id="KW-0853">WD repeat</keyword>
<feature type="compositionally biased region" description="Basic and acidic residues" evidence="22">
    <location>
        <begin position="407"/>
        <end position="418"/>
    </location>
</feature>
<dbReference type="Proteomes" id="UP000664991">
    <property type="component" value="Unassembled WGS sequence"/>
</dbReference>
<dbReference type="PROSITE" id="PS50896">
    <property type="entry name" value="LISH"/>
    <property type="match status" value="1"/>
</dbReference>
<dbReference type="InterPro" id="IPR003107">
    <property type="entry name" value="HAT"/>
</dbReference>
<keyword evidence="9" id="KW-0007">Acetylation</keyword>
<evidence type="ECO:0000256" key="1">
    <source>
        <dbReference type="ARBA" id="ARBA00004604"/>
    </source>
</evidence>
<dbReference type="PANTHER" id="PTHR23270:SF10">
    <property type="entry name" value="PROTEIN RRP5 HOMOLOG"/>
    <property type="match status" value="1"/>
</dbReference>
<dbReference type="InterPro" id="IPR019775">
    <property type="entry name" value="WD40_repeat_CS"/>
</dbReference>
<feature type="compositionally biased region" description="Gly residues" evidence="22">
    <location>
        <begin position="30"/>
        <end position="50"/>
    </location>
</feature>
<dbReference type="FunFam" id="2.40.50.140:FF:000148">
    <property type="entry name" value="protein RRP5 homolog isoform X1"/>
    <property type="match status" value="1"/>
</dbReference>
<dbReference type="InterPro" id="IPR011990">
    <property type="entry name" value="TPR-like_helical_dom_sf"/>
</dbReference>
<comment type="subunit">
    <text evidence="17">Interacts with NF-kappa-B p50/NFKB1 and NF-kappa-B p65/RELA.</text>
</comment>
<feature type="repeat" description="WD" evidence="21">
    <location>
        <begin position="623"/>
        <end position="664"/>
    </location>
</feature>
<evidence type="ECO:0000256" key="22">
    <source>
        <dbReference type="SAM" id="MobiDB-lite"/>
    </source>
</evidence>
<dbReference type="InterPro" id="IPR007582">
    <property type="entry name" value="TFIID_NTD2"/>
</dbReference>
<dbReference type="PROSITE" id="PS50294">
    <property type="entry name" value="WD_REPEATS_REGION"/>
    <property type="match status" value="4"/>
</dbReference>
<dbReference type="FunFam" id="2.40.50.140:FF:000222">
    <property type="entry name" value="Programmed cell death 11"/>
    <property type="match status" value="1"/>
</dbReference>
<dbReference type="CDD" id="cd05704">
    <property type="entry name" value="S1_Rrp5_repeat_hs13"/>
    <property type="match status" value="1"/>
</dbReference>
<evidence type="ECO:0000256" key="16">
    <source>
        <dbReference type="ARBA" id="ARBA00062311"/>
    </source>
</evidence>
<dbReference type="EMBL" id="JAEMGP010000022">
    <property type="protein sequence ID" value="KAG5195998.1"/>
    <property type="molecule type" value="Genomic_DNA"/>
</dbReference>
<evidence type="ECO:0000313" key="25">
    <source>
        <dbReference type="Proteomes" id="UP000664991"/>
    </source>
</evidence>
<dbReference type="InterPro" id="IPR048058">
    <property type="entry name" value="Rrp5_S1_rpt_hs11_sc8"/>
</dbReference>
<dbReference type="CDD" id="cd04461">
    <property type="entry name" value="S1_Rrp5_repeat_hs8_sc7"/>
    <property type="match status" value="1"/>
</dbReference>
<dbReference type="FunFam" id="2.40.50.140:FF:000194">
    <property type="entry name" value="Programmed cell death 11"/>
    <property type="match status" value="1"/>
</dbReference>
<dbReference type="InterPro" id="IPR037264">
    <property type="entry name" value="TFIID_NTD2_sf"/>
</dbReference>
<dbReference type="FunFam" id="2.40.50.140:FF:000340">
    <property type="entry name" value="Unplaced genomic scaffold supercont1.162, whole genome shotgun sequence"/>
    <property type="match status" value="1"/>
</dbReference>
<dbReference type="CDD" id="cd05694">
    <property type="entry name" value="S1_Rrp5_repeat_hs2_sc2"/>
    <property type="match status" value="1"/>
</dbReference>
<dbReference type="CDD" id="cd05695">
    <property type="entry name" value="S1_Rrp5_repeat_hs3"/>
    <property type="match status" value="1"/>
</dbReference>
<keyword evidence="11" id="KW-0804">Transcription</keyword>
<dbReference type="InterPro" id="IPR012340">
    <property type="entry name" value="NA-bd_OB-fold"/>
</dbReference>
<evidence type="ECO:0000256" key="10">
    <source>
        <dbReference type="ARBA" id="ARBA00023015"/>
    </source>
</evidence>